<dbReference type="PANTHER" id="PTHR39185">
    <property type="entry name" value="SWARMING MOTILITY PROTEIN SWRD"/>
    <property type="match status" value="1"/>
</dbReference>
<gene>
    <name evidence="1" type="ORF">B4135_3742</name>
</gene>
<evidence type="ECO:0000313" key="2">
    <source>
        <dbReference type="Proteomes" id="UP000075683"/>
    </source>
</evidence>
<dbReference type="PANTHER" id="PTHR39185:SF1">
    <property type="entry name" value="SWARMING MOTILITY PROTEIN SWRD"/>
    <property type="match status" value="1"/>
</dbReference>
<proteinExistence type="predicted"/>
<sequence length="80" mass="9288">MSESPSAMIKLTRLNGKPFFVNALYIETVESFPDTAILLTNGKRYVVKEEEEQVVEAIKRFYQEIGLLGRNFWKDDDVEE</sequence>
<name>A0A150LAP7_9BACI</name>
<reference evidence="1 2" key="1">
    <citation type="submission" date="2016-01" db="EMBL/GenBank/DDBJ databases">
        <title>Draft Genome Sequences of Seven Thermophilic Sporeformers Isolated from Foods.</title>
        <authorList>
            <person name="Berendsen E.M."/>
            <person name="Wells-Bennik M.H."/>
            <person name="Krawcyk A.O."/>
            <person name="De Jong A."/>
            <person name="Holsappel S."/>
            <person name="Eijlander R.T."/>
            <person name="Kuipers O.P."/>
        </authorList>
    </citation>
    <scope>NUCLEOTIDE SEQUENCE [LARGE SCALE GENOMIC DNA]</scope>
    <source>
        <strain evidence="1 2">B4135</strain>
    </source>
</reference>
<protein>
    <recommendedName>
        <fullName evidence="3">Flagellar protein FlbD</fullName>
    </recommendedName>
</protein>
<dbReference type="PATRIC" id="fig|301148.3.peg.1788"/>
<dbReference type="EMBL" id="LQYT01000130">
    <property type="protein sequence ID" value="KYD09418.1"/>
    <property type="molecule type" value="Genomic_DNA"/>
</dbReference>
<evidence type="ECO:0000313" key="1">
    <source>
        <dbReference type="EMBL" id="KYD09418.1"/>
    </source>
</evidence>
<accession>A0A150LAP7</accession>
<dbReference type="STRING" id="301148.B4135_3742"/>
<dbReference type="InterPro" id="IPR009384">
    <property type="entry name" value="SwrD-like"/>
</dbReference>
<organism evidence="1 2">
    <name type="scientific">Caldibacillus debilis</name>
    <dbReference type="NCBI Taxonomy" id="301148"/>
    <lineage>
        <taxon>Bacteria</taxon>
        <taxon>Bacillati</taxon>
        <taxon>Bacillota</taxon>
        <taxon>Bacilli</taxon>
        <taxon>Bacillales</taxon>
        <taxon>Bacillaceae</taxon>
        <taxon>Caldibacillus</taxon>
    </lineage>
</organism>
<comment type="caution">
    <text evidence="1">The sequence shown here is derived from an EMBL/GenBank/DDBJ whole genome shotgun (WGS) entry which is preliminary data.</text>
</comment>
<evidence type="ECO:0008006" key="3">
    <source>
        <dbReference type="Google" id="ProtNLM"/>
    </source>
</evidence>
<dbReference type="AlphaFoldDB" id="A0A150LAP7"/>
<dbReference type="Proteomes" id="UP000075683">
    <property type="component" value="Unassembled WGS sequence"/>
</dbReference>
<dbReference type="Pfam" id="PF06289">
    <property type="entry name" value="FlbD"/>
    <property type="match status" value="1"/>
</dbReference>